<dbReference type="SUPFAM" id="SSF49464">
    <property type="entry name" value="Carboxypeptidase regulatory domain-like"/>
    <property type="match status" value="1"/>
</dbReference>
<dbReference type="Pfam" id="PF13715">
    <property type="entry name" value="CarbopepD_reg_2"/>
    <property type="match status" value="1"/>
</dbReference>
<dbReference type="OrthoDB" id="1109239at2"/>
<evidence type="ECO:0000313" key="2">
    <source>
        <dbReference type="Proteomes" id="UP000199438"/>
    </source>
</evidence>
<organism evidence="1 2">
    <name type="scientific">Zunongwangia mangrovi</name>
    <dbReference type="NCBI Taxonomy" id="1334022"/>
    <lineage>
        <taxon>Bacteria</taxon>
        <taxon>Pseudomonadati</taxon>
        <taxon>Bacteroidota</taxon>
        <taxon>Flavobacteriia</taxon>
        <taxon>Flavobacteriales</taxon>
        <taxon>Flavobacteriaceae</taxon>
        <taxon>Zunongwangia</taxon>
    </lineage>
</organism>
<accession>A0A1I1JLS4</accession>
<dbReference type="AlphaFoldDB" id="A0A1I1JLS4"/>
<sequence length="134" mass="15161">MRKNDRNYSKFLMVFLVMLGMGLFNQINAQEFKTISGTVTSEEGKALKGVNLFVPNTAYGSTTDAKGNFEMHIPADSKVVVNYIGFTTKTIDASKEADFQLKLQKEEDLQEDTVKLSYANKKNKPRTRIIKIEK</sequence>
<dbReference type="EMBL" id="FOKV01000004">
    <property type="protein sequence ID" value="SFC46400.1"/>
    <property type="molecule type" value="Genomic_DNA"/>
</dbReference>
<protein>
    <submittedName>
        <fullName evidence="1">CarboxypepD_reg-like domain-containing protein</fullName>
    </submittedName>
</protein>
<keyword evidence="2" id="KW-1185">Reference proteome</keyword>
<name>A0A1I1JLS4_9FLAO</name>
<dbReference type="Gene3D" id="2.60.40.1120">
    <property type="entry name" value="Carboxypeptidase-like, regulatory domain"/>
    <property type="match status" value="1"/>
</dbReference>
<evidence type="ECO:0000313" key="1">
    <source>
        <dbReference type="EMBL" id="SFC46400.1"/>
    </source>
</evidence>
<dbReference type="InterPro" id="IPR008969">
    <property type="entry name" value="CarboxyPept-like_regulatory"/>
</dbReference>
<gene>
    <name evidence="1" type="ORF">SAMN04487907_104263</name>
</gene>
<dbReference type="Proteomes" id="UP000199438">
    <property type="component" value="Unassembled WGS sequence"/>
</dbReference>
<proteinExistence type="predicted"/>
<dbReference type="RefSeq" id="WP_092542835.1">
    <property type="nucleotide sequence ID" value="NZ_FOKV01000004.1"/>
</dbReference>
<reference evidence="2" key="1">
    <citation type="submission" date="2016-10" db="EMBL/GenBank/DDBJ databases">
        <authorList>
            <person name="Varghese N."/>
            <person name="Submissions S."/>
        </authorList>
    </citation>
    <scope>NUCLEOTIDE SEQUENCE [LARGE SCALE GENOMIC DNA]</scope>
    <source>
        <strain evidence="2">DSM 24499</strain>
    </source>
</reference>
<dbReference type="STRING" id="1334022.SAMN04487907_104263"/>